<evidence type="ECO:0000313" key="2">
    <source>
        <dbReference type="EMBL" id="KAH3831550.1"/>
    </source>
</evidence>
<keyword evidence="3" id="KW-1185">Reference proteome</keyword>
<accession>A0A9D4HAP6</accession>
<gene>
    <name evidence="2" type="ORF">DPMN_104820</name>
</gene>
<protein>
    <submittedName>
        <fullName evidence="2">Uncharacterized protein</fullName>
    </submittedName>
</protein>
<evidence type="ECO:0000256" key="1">
    <source>
        <dbReference type="SAM" id="Phobius"/>
    </source>
</evidence>
<dbReference type="AlphaFoldDB" id="A0A9D4HAP6"/>
<reference evidence="2" key="2">
    <citation type="submission" date="2020-11" db="EMBL/GenBank/DDBJ databases">
        <authorList>
            <person name="McCartney M.A."/>
            <person name="Auch B."/>
            <person name="Kono T."/>
            <person name="Mallez S."/>
            <person name="Becker A."/>
            <person name="Gohl D.M."/>
            <person name="Silverstein K.A.T."/>
            <person name="Koren S."/>
            <person name="Bechman K.B."/>
            <person name="Herman A."/>
            <person name="Abrahante J.E."/>
            <person name="Garbe J."/>
        </authorList>
    </citation>
    <scope>NUCLEOTIDE SEQUENCE</scope>
    <source>
        <strain evidence="2">Duluth1</strain>
        <tissue evidence="2">Whole animal</tissue>
    </source>
</reference>
<proteinExistence type="predicted"/>
<name>A0A9D4HAP6_DREPO</name>
<keyword evidence="1" id="KW-0812">Transmembrane</keyword>
<reference evidence="2" key="1">
    <citation type="journal article" date="2019" name="bioRxiv">
        <title>The Genome of the Zebra Mussel, Dreissena polymorpha: A Resource for Invasive Species Research.</title>
        <authorList>
            <person name="McCartney M.A."/>
            <person name="Auch B."/>
            <person name="Kono T."/>
            <person name="Mallez S."/>
            <person name="Zhang Y."/>
            <person name="Obille A."/>
            <person name="Becker A."/>
            <person name="Abrahante J.E."/>
            <person name="Garbe J."/>
            <person name="Badalamenti J.P."/>
            <person name="Herman A."/>
            <person name="Mangelson H."/>
            <person name="Liachko I."/>
            <person name="Sullivan S."/>
            <person name="Sone E.D."/>
            <person name="Koren S."/>
            <person name="Silverstein K.A.T."/>
            <person name="Beckman K.B."/>
            <person name="Gohl D.M."/>
        </authorList>
    </citation>
    <scope>NUCLEOTIDE SEQUENCE</scope>
    <source>
        <strain evidence="2">Duluth1</strain>
        <tissue evidence="2">Whole animal</tissue>
    </source>
</reference>
<organism evidence="2 3">
    <name type="scientific">Dreissena polymorpha</name>
    <name type="common">Zebra mussel</name>
    <name type="synonym">Mytilus polymorpha</name>
    <dbReference type="NCBI Taxonomy" id="45954"/>
    <lineage>
        <taxon>Eukaryota</taxon>
        <taxon>Metazoa</taxon>
        <taxon>Spiralia</taxon>
        <taxon>Lophotrochozoa</taxon>
        <taxon>Mollusca</taxon>
        <taxon>Bivalvia</taxon>
        <taxon>Autobranchia</taxon>
        <taxon>Heteroconchia</taxon>
        <taxon>Euheterodonta</taxon>
        <taxon>Imparidentia</taxon>
        <taxon>Neoheterodontei</taxon>
        <taxon>Myida</taxon>
        <taxon>Dreissenoidea</taxon>
        <taxon>Dreissenidae</taxon>
        <taxon>Dreissena</taxon>
    </lineage>
</organism>
<dbReference type="Proteomes" id="UP000828390">
    <property type="component" value="Unassembled WGS sequence"/>
</dbReference>
<comment type="caution">
    <text evidence="2">The sequence shown here is derived from an EMBL/GenBank/DDBJ whole genome shotgun (WGS) entry which is preliminary data.</text>
</comment>
<keyword evidence="1" id="KW-0472">Membrane</keyword>
<feature type="transmembrane region" description="Helical" evidence="1">
    <location>
        <begin position="69"/>
        <end position="91"/>
    </location>
</feature>
<evidence type="ECO:0000313" key="3">
    <source>
        <dbReference type="Proteomes" id="UP000828390"/>
    </source>
</evidence>
<keyword evidence="1" id="KW-1133">Transmembrane helix</keyword>
<sequence length="444" mass="47975">MVTSVVAGVAGGVQGNDVGSIIKKNGCIIGTHVERGGRLAAGGVQEDDESELRCLCGVGVTLSLWSRSYVVFVVRVVLISITGVGVTLSLWSRSYVVFVESELRCLCGCSCNKRCAHFNTRVNGCSFSAHFNTRGRCYVEVIVSGCISVSGWCTHFNTRGRCYVDVVGSVLRRGCNSGVHISIQVVVSGCSCSCSCICVSGRSCSCSKWCAHFNTRDRCFVEVEELVLRCGCSKWWAHFNTRGRCYVAVVVVVRGVHISIQGVECIGWVLRLGCISGCISGVHGSIQGLAVVVKGVHILIQGLEVVVRGCIIGVHISIQGLEESDLLSGVQISIQGLVVVVRGCAHFNTRGRCYVEVVVVVRGCIIGVHISIQGLEVVSVSLRGCRLLLRFNAMGRCYVEVAVVHVVVSVLLQYKARCYVEVVTVWPFDGSKVWLFHSKRLSDD</sequence>
<dbReference type="EMBL" id="JAIWYP010000004">
    <property type="protein sequence ID" value="KAH3831550.1"/>
    <property type="molecule type" value="Genomic_DNA"/>
</dbReference>